<sequence length="170" mass="17871">MKKTTMTLSQARLERALWQADADMTSSGDIYIRLTEMGLPSEVAIRLKELLAIVRPIGEKIISLGKIIALKIIDFIEKHPNLAAGIALGAAVSSLISSIPLLGQILAPIALPLGIAVGAIAGHRIDKANGGAMSSSIGAIIIAQDLIEIASVFFQSLIDTIAILSSDFDT</sequence>
<evidence type="ECO:0000313" key="2">
    <source>
        <dbReference type="Proteomes" id="UP000518288"/>
    </source>
</evidence>
<protein>
    <submittedName>
        <fullName evidence="1">Uncharacterized protein</fullName>
    </submittedName>
</protein>
<dbReference type="EMBL" id="JACCFH010000001">
    <property type="protein sequence ID" value="NYG35177.1"/>
    <property type="molecule type" value="Genomic_DNA"/>
</dbReference>
<accession>A0A7Y9R502</accession>
<comment type="caution">
    <text evidence="1">The sequence shown here is derived from an EMBL/GenBank/DDBJ whole genome shotgun (WGS) entry which is preliminary data.</text>
</comment>
<gene>
    <name evidence="1" type="ORF">BDD16_004163</name>
</gene>
<organism evidence="1 2">
    <name type="scientific">Sphaerotilus montanus</name>
    <dbReference type="NCBI Taxonomy" id="522889"/>
    <lineage>
        <taxon>Bacteria</taxon>
        <taxon>Pseudomonadati</taxon>
        <taxon>Pseudomonadota</taxon>
        <taxon>Betaproteobacteria</taxon>
        <taxon>Burkholderiales</taxon>
        <taxon>Sphaerotilaceae</taxon>
        <taxon>Sphaerotilus</taxon>
    </lineage>
</organism>
<name>A0A7Y9R502_9BURK</name>
<dbReference type="RefSeq" id="WP_179635720.1">
    <property type="nucleotide sequence ID" value="NZ_JACCFH010000001.1"/>
</dbReference>
<reference evidence="1 2" key="1">
    <citation type="submission" date="2020-07" db="EMBL/GenBank/DDBJ databases">
        <title>Genomic Encyclopedia of Archaeal and Bacterial Type Strains, Phase II (KMG-II): from individual species to whole genera.</title>
        <authorList>
            <person name="Goeker M."/>
        </authorList>
    </citation>
    <scope>NUCLEOTIDE SEQUENCE [LARGE SCALE GENOMIC DNA]</scope>
    <source>
        <strain evidence="1 2">DSM 21226</strain>
    </source>
</reference>
<keyword evidence="2" id="KW-1185">Reference proteome</keyword>
<evidence type="ECO:0000313" key="1">
    <source>
        <dbReference type="EMBL" id="NYG35177.1"/>
    </source>
</evidence>
<dbReference type="AlphaFoldDB" id="A0A7Y9R502"/>
<dbReference type="Proteomes" id="UP000518288">
    <property type="component" value="Unassembled WGS sequence"/>
</dbReference>
<proteinExistence type="predicted"/>